<feature type="region of interest" description="Disordered" evidence="1">
    <location>
        <begin position="1"/>
        <end position="38"/>
    </location>
</feature>
<evidence type="ECO:0000256" key="1">
    <source>
        <dbReference type="SAM" id="MobiDB-lite"/>
    </source>
</evidence>
<name>A0A6J6SFP3_9ZZZZ</name>
<accession>A0A6J6SFP3</accession>
<feature type="compositionally biased region" description="Low complexity" evidence="1">
    <location>
        <begin position="19"/>
        <end position="28"/>
    </location>
</feature>
<keyword evidence="2" id="KW-1133">Transmembrane helix</keyword>
<dbReference type="AlphaFoldDB" id="A0A6J6SFP3"/>
<reference evidence="3" key="1">
    <citation type="submission" date="2020-05" db="EMBL/GenBank/DDBJ databases">
        <authorList>
            <person name="Chiriac C."/>
            <person name="Salcher M."/>
            <person name="Ghai R."/>
            <person name="Kavagutti S V."/>
        </authorList>
    </citation>
    <scope>NUCLEOTIDE SEQUENCE</scope>
</reference>
<feature type="transmembrane region" description="Helical" evidence="2">
    <location>
        <begin position="50"/>
        <end position="70"/>
    </location>
</feature>
<sequence length="108" mass="11536">MSGPTDHPTYDGTTRGEEQTVTEQTVTEQQRDGRPGLWAAGRHPVNTGHLVMGLAFLGMVGVWALVASGVADAEDLRWLSPLPWLLAGAGGLVAATVSSAARRDRWRD</sequence>
<evidence type="ECO:0000256" key="2">
    <source>
        <dbReference type="SAM" id="Phobius"/>
    </source>
</evidence>
<feature type="transmembrane region" description="Helical" evidence="2">
    <location>
        <begin position="82"/>
        <end position="101"/>
    </location>
</feature>
<dbReference type="EMBL" id="CAEZYQ010000004">
    <property type="protein sequence ID" value="CAB4733736.1"/>
    <property type="molecule type" value="Genomic_DNA"/>
</dbReference>
<keyword evidence="2" id="KW-0812">Transmembrane</keyword>
<protein>
    <submittedName>
        <fullName evidence="3">Unannotated protein</fullName>
    </submittedName>
</protein>
<keyword evidence="2" id="KW-0472">Membrane</keyword>
<evidence type="ECO:0000313" key="3">
    <source>
        <dbReference type="EMBL" id="CAB4733736.1"/>
    </source>
</evidence>
<gene>
    <name evidence="3" type="ORF">UFOPK2761_00702</name>
</gene>
<organism evidence="3">
    <name type="scientific">freshwater metagenome</name>
    <dbReference type="NCBI Taxonomy" id="449393"/>
    <lineage>
        <taxon>unclassified sequences</taxon>
        <taxon>metagenomes</taxon>
        <taxon>ecological metagenomes</taxon>
    </lineage>
</organism>
<proteinExistence type="predicted"/>